<keyword evidence="3" id="KW-1185">Reference proteome</keyword>
<dbReference type="PANTHER" id="PTHR43433:SF5">
    <property type="entry name" value="AB HYDROLASE-1 DOMAIN-CONTAINING PROTEIN"/>
    <property type="match status" value="1"/>
</dbReference>
<dbReference type="EMBL" id="CP039690">
    <property type="protein sequence ID" value="QCI63857.1"/>
    <property type="molecule type" value="Genomic_DNA"/>
</dbReference>
<dbReference type="Proteomes" id="UP000298781">
    <property type="component" value="Chromosome"/>
</dbReference>
<dbReference type="InterPro" id="IPR029058">
    <property type="entry name" value="AB_hydrolase_fold"/>
</dbReference>
<sequence length="299" mass="31188">MPVVSTNQIELAYDEVGDQGAPAILLVMGLGTQMTAWSEEFCRSLAGRGFRVLRFDNRDVGLSSKIETAKPVAIAAAFASLMTGKPVEAPYTLDDMAADTVGLMDGLGLRQVHLVGASMGGMIAQIIAAKHADRVSSLTSIMSSSGAPGLPQAKPEAISALLAPRPASEDREQAIDHGVKVYRVIGSPGFPTSDADLRVRIGRAVDRSYYPAGVGRQFVAVLAGGSRVELLKRIVAPTLVIHGADDPLVPVEAGIDTARHIPDAALKVIPGMGHDLAAGLVPILVDAIAAHCQAVAHVR</sequence>
<reference evidence="2 3" key="1">
    <citation type="submission" date="2019-04" db="EMBL/GenBank/DDBJ databases">
        <title>Phreatobacter aquaticus sp. nov.</title>
        <authorList>
            <person name="Choi A."/>
        </authorList>
    </citation>
    <scope>NUCLEOTIDE SEQUENCE [LARGE SCALE GENOMIC DNA]</scope>
    <source>
        <strain evidence="2 3">KCTC 52518</strain>
    </source>
</reference>
<dbReference type="RefSeq" id="WP_136959314.1">
    <property type="nucleotide sequence ID" value="NZ_CP039690.1"/>
</dbReference>
<dbReference type="PANTHER" id="PTHR43433">
    <property type="entry name" value="HYDROLASE, ALPHA/BETA FOLD FAMILY PROTEIN"/>
    <property type="match status" value="1"/>
</dbReference>
<keyword evidence="2" id="KW-0378">Hydrolase</keyword>
<dbReference type="KEGG" id="pstg:E8M01_06130"/>
<gene>
    <name evidence="2" type="ORF">E8M01_06130</name>
</gene>
<evidence type="ECO:0000313" key="2">
    <source>
        <dbReference type="EMBL" id="QCI63857.1"/>
    </source>
</evidence>
<dbReference type="Gene3D" id="3.40.50.1820">
    <property type="entry name" value="alpha/beta hydrolase"/>
    <property type="match status" value="1"/>
</dbReference>
<feature type="domain" description="AB hydrolase-1" evidence="1">
    <location>
        <begin position="22"/>
        <end position="146"/>
    </location>
</feature>
<dbReference type="GO" id="GO:0004806">
    <property type="term" value="F:triacylglycerol lipase activity"/>
    <property type="evidence" value="ECO:0007669"/>
    <property type="project" value="TreeGrafter"/>
</dbReference>
<dbReference type="Pfam" id="PF00561">
    <property type="entry name" value="Abhydrolase_1"/>
    <property type="match status" value="1"/>
</dbReference>
<dbReference type="InterPro" id="IPR050471">
    <property type="entry name" value="AB_hydrolase"/>
</dbReference>
<dbReference type="SUPFAM" id="SSF53474">
    <property type="entry name" value="alpha/beta-Hydrolases"/>
    <property type="match status" value="1"/>
</dbReference>
<evidence type="ECO:0000313" key="3">
    <source>
        <dbReference type="Proteomes" id="UP000298781"/>
    </source>
</evidence>
<dbReference type="OrthoDB" id="9798888at2"/>
<dbReference type="InterPro" id="IPR000073">
    <property type="entry name" value="AB_hydrolase_1"/>
</dbReference>
<dbReference type="GO" id="GO:0046503">
    <property type="term" value="P:glycerolipid catabolic process"/>
    <property type="evidence" value="ECO:0007669"/>
    <property type="project" value="TreeGrafter"/>
</dbReference>
<proteinExistence type="predicted"/>
<evidence type="ECO:0000259" key="1">
    <source>
        <dbReference type="Pfam" id="PF00561"/>
    </source>
</evidence>
<accession>A0A4D7B7I8</accession>
<protein>
    <submittedName>
        <fullName evidence="2">Alpha/beta hydrolase</fullName>
    </submittedName>
</protein>
<organism evidence="2 3">
    <name type="scientific">Phreatobacter stygius</name>
    <dbReference type="NCBI Taxonomy" id="1940610"/>
    <lineage>
        <taxon>Bacteria</taxon>
        <taxon>Pseudomonadati</taxon>
        <taxon>Pseudomonadota</taxon>
        <taxon>Alphaproteobacteria</taxon>
        <taxon>Hyphomicrobiales</taxon>
        <taxon>Phreatobacteraceae</taxon>
        <taxon>Phreatobacter</taxon>
    </lineage>
</organism>
<name>A0A4D7B7I8_9HYPH</name>
<dbReference type="AlphaFoldDB" id="A0A4D7B7I8"/>